<feature type="domain" description="Bacterial type II secretion system protein E" evidence="3">
    <location>
        <begin position="137"/>
        <end position="298"/>
    </location>
</feature>
<dbReference type="Proteomes" id="UP001597263">
    <property type="component" value="Unassembled WGS sequence"/>
</dbReference>
<dbReference type="SUPFAM" id="SSF52540">
    <property type="entry name" value="P-loop containing nucleoside triphosphate hydrolases"/>
    <property type="match status" value="1"/>
</dbReference>
<name>A0ABW3UXK1_9HYPH</name>
<reference evidence="5" key="1">
    <citation type="journal article" date="2019" name="Int. J. Syst. Evol. Microbiol.">
        <title>The Global Catalogue of Microorganisms (GCM) 10K type strain sequencing project: providing services to taxonomists for standard genome sequencing and annotation.</title>
        <authorList>
            <consortium name="The Broad Institute Genomics Platform"/>
            <consortium name="The Broad Institute Genome Sequencing Center for Infectious Disease"/>
            <person name="Wu L."/>
            <person name="Ma J."/>
        </authorList>
    </citation>
    <scope>NUCLEOTIDE SEQUENCE [LARGE SCALE GENOMIC DNA]</scope>
    <source>
        <strain evidence="5">CCUG 49584</strain>
    </source>
</reference>
<evidence type="ECO:0000256" key="2">
    <source>
        <dbReference type="RuleBase" id="RU366071"/>
    </source>
</evidence>
<dbReference type="PANTHER" id="PTHR30486:SF6">
    <property type="entry name" value="TYPE IV PILUS RETRACTATION ATPASE PILT"/>
    <property type="match status" value="1"/>
</dbReference>
<dbReference type="Gene3D" id="3.30.450.90">
    <property type="match status" value="1"/>
</dbReference>
<protein>
    <recommendedName>
        <fullName evidence="2">Type IV secretion system protein</fullName>
    </recommendedName>
</protein>
<dbReference type="InterPro" id="IPR050921">
    <property type="entry name" value="T4SS_GSP_E_ATPase"/>
</dbReference>
<dbReference type="Gene3D" id="3.40.50.300">
    <property type="entry name" value="P-loop containing nucleotide triphosphate hydrolases"/>
    <property type="match status" value="1"/>
</dbReference>
<evidence type="ECO:0000313" key="4">
    <source>
        <dbReference type="EMBL" id="MFD1225588.1"/>
    </source>
</evidence>
<keyword evidence="2" id="KW-0067">ATP-binding</keyword>
<dbReference type="Pfam" id="PF00437">
    <property type="entry name" value="T2SSE"/>
    <property type="match status" value="1"/>
</dbReference>
<evidence type="ECO:0000259" key="3">
    <source>
        <dbReference type="Pfam" id="PF00437"/>
    </source>
</evidence>
<dbReference type="InterPro" id="IPR014155">
    <property type="entry name" value="VirB11"/>
</dbReference>
<dbReference type="CDD" id="cd01130">
    <property type="entry name" value="VirB11-like_ATPase"/>
    <property type="match status" value="1"/>
</dbReference>
<sequence length="339" mass="37010">MSAADNIAHIPQGNFVLNESLKPLLHLLQNDKIVEISVNEPCQVFFEELGKPHMEYIHVPDLTAQQITHIGQRVATATKQSINEQTPILSASIDHFKARIQVVLPPAAPAGGAISIRRQVLNDFSLEQYNALGAFEAVTMAGDEESQINLELDGLLKSGDYYSFIKTAISNRKTIMISGGTSSGKTTFLNACLKAVNENERVITIEDTRELMPPQKNTVHLVASKGGQGTSNASIQDLLEATLRMRPDRLFVGEIRGSEAFTFLQAINTGHPGSMSTVHANSPQMAYERLALMMMQSGLTSGYAKADLMAYIKMVIPIVVQVKNMNGKRGVSEIAFNRG</sequence>
<dbReference type="PANTHER" id="PTHR30486">
    <property type="entry name" value="TWITCHING MOTILITY PROTEIN PILT"/>
    <property type="match status" value="1"/>
</dbReference>
<dbReference type="InterPro" id="IPR001482">
    <property type="entry name" value="T2SS/T4SS_dom"/>
</dbReference>
<gene>
    <name evidence="4" type="primary">virB11</name>
    <name evidence="4" type="ORF">ACFQ35_00090</name>
</gene>
<proteinExistence type="inferred from homology"/>
<comment type="caution">
    <text evidence="4">The sequence shown here is derived from an EMBL/GenBank/DDBJ whole genome shotgun (WGS) entry which is preliminary data.</text>
</comment>
<comment type="similarity">
    <text evidence="1 2">Belongs to the GSP E family.</text>
</comment>
<dbReference type="RefSeq" id="WP_213600398.1">
    <property type="nucleotide sequence ID" value="NZ_JAUCBM010000018.1"/>
</dbReference>
<keyword evidence="2" id="KW-0963">Cytoplasm</keyword>
<keyword evidence="5" id="KW-1185">Reference proteome</keyword>
<evidence type="ECO:0000256" key="1">
    <source>
        <dbReference type="ARBA" id="ARBA00006611"/>
    </source>
</evidence>
<comment type="subcellular location">
    <subcellularLocation>
        <location evidence="2">Cytoplasm</location>
    </subcellularLocation>
</comment>
<organism evidence="4 5">
    <name type="scientific">Pseudochrobactrum kiredjianiae</name>
    <dbReference type="NCBI Taxonomy" id="386305"/>
    <lineage>
        <taxon>Bacteria</taxon>
        <taxon>Pseudomonadati</taxon>
        <taxon>Pseudomonadota</taxon>
        <taxon>Alphaproteobacteria</taxon>
        <taxon>Hyphomicrobiales</taxon>
        <taxon>Brucellaceae</taxon>
        <taxon>Pseudochrobactrum</taxon>
    </lineage>
</organism>
<keyword evidence="2" id="KW-0547">Nucleotide-binding</keyword>
<evidence type="ECO:0000313" key="5">
    <source>
        <dbReference type="Proteomes" id="UP001597263"/>
    </source>
</evidence>
<dbReference type="EMBL" id="JBHTMA010000001">
    <property type="protein sequence ID" value="MFD1225588.1"/>
    <property type="molecule type" value="Genomic_DNA"/>
</dbReference>
<dbReference type="InterPro" id="IPR027417">
    <property type="entry name" value="P-loop_NTPase"/>
</dbReference>
<dbReference type="NCBIfam" id="TIGR02788">
    <property type="entry name" value="VirB11"/>
    <property type="match status" value="1"/>
</dbReference>
<accession>A0ABW3UXK1</accession>
<comment type="function">
    <text evidence="2">Part of the Type IV secretion system.</text>
</comment>